<name>A0A061EUU2_THECC</name>
<accession>A0A061EUU2</accession>
<dbReference type="Gramene" id="EOY08850">
    <property type="protein sequence ID" value="EOY08850"/>
    <property type="gene ID" value="TCM_024094"/>
</dbReference>
<evidence type="ECO:0000313" key="2">
    <source>
        <dbReference type="Proteomes" id="UP000026915"/>
    </source>
</evidence>
<proteinExistence type="predicted"/>
<evidence type="ECO:0000313" key="1">
    <source>
        <dbReference type="EMBL" id="EOY08850.1"/>
    </source>
</evidence>
<dbReference type="InParanoid" id="A0A061EUU2"/>
<dbReference type="EMBL" id="CM001883">
    <property type="protein sequence ID" value="EOY08850.1"/>
    <property type="molecule type" value="Genomic_DNA"/>
</dbReference>
<dbReference type="HOGENOM" id="CLU_1443417_0_0_1"/>
<gene>
    <name evidence="1" type="ORF">TCM_024094</name>
</gene>
<reference evidence="1 2" key="1">
    <citation type="journal article" date="2013" name="Genome Biol.">
        <title>The genome sequence of the most widely cultivated cacao type and its use to identify candidate genes regulating pod color.</title>
        <authorList>
            <person name="Motamayor J.C."/>
            <person name="Mockaitis K."/>
            <person name="Schmutz J."/>
            <person name="Haiminen N."/>
            <person name="Iii D.L."/>
            <person name="Cornejo O."/>
            <person name="Findley S.D."/>
            <person name="Zheng P."/>
            <person name="Utro F."/>
            <person name="Royaert S."/>
            <person name="Saski C."/>
            <person name="Jenkins J."/>
            <person name="Podicheti R."/>
            <person name="Zhao M."/>
            <person name="Scheffler B.E."/>
            <person name="Stack J.C."/>
            <person name="Feltus F.A."/>
            <person name="Mustiga G.M."/>
            <person name="Amores F."/>
            <person name="Phillips W."/>
            <person name="Marelli J.P."/>
            <person name="May G.D."/>
            <person name="Shapiro H."/>
            <person name="Ma J."/>
            <person name="Bustamante C.D."/>
            <person name="Schnell R.J."/>
            <person name="Main D."/>
            <person name="Gilbert D."/>
            <person name="Parida L."/>
            <person name="Kuhn D.N."/>
        </authorList>
    </citation>
    <scope>NUCLEOTIDE SEQUENCE [LARGE SCALE GENOMIC DNA]</scope>
    <source>
        <strain evidence="2">cv. Matina 1-6</strain>
    </source>
</reference>
<sequence>MLFEVCKGTKVIHLYLDLILAVPLQTKEFSKSFIAKSAGACAFIGPMNAALGASRGEIGEFNYSVLDASTSSGDGEGRVGEIEVEVGTSSKGIDVEEGNQDSDKFDKEGRAIDRSLKGIPYVHDENGKVLVIKNMLFTNVHHFRELENDDSWSWFLNLVNTVIRDFNKPLVVMSNGQKVNPKLLLLST</sequence>
<dbReference type="AlphaFoldDB" id="A0A061EUU2"/>
<keyword evidence="2" id="KW-1185">Reference proteome</keyword>
<dbReference type="Proteomes" id="UP000026915">
    <property type="component" value="Chromosome 5"/>
</dbReference>
<protein>
    <submittedName>
        <fullName evidence="1">Uncharacterized protein</fullName>
    </submittedName>
</protein>
<organism evidence="1 2">
    <name type="scientific">Theobroma cacao</name>
    <name type="common">Cacao</name>
    <name type="synonym">Cocoa</name>
    <dbReference type="NCBI Taxonomy" id="3641"/>
    <lineage>
        <taxon>Eukaryota</taxon>
        <taxon>Viridiplantae</taxon>
        <taxon>Streptophyta</taxon>
        <taxon>Embryophyta</taxon>
        <taxon>Tracheophyta</taxon>
        <taxon>Spermatophyta</taxon>
        <taxon>Magnoliopsida</taxon>
        <taxon>eudicotyledons</taxon>
        <taxon>Gunneridae</taxon>
        <taxon>Pentapetalae</taxon>
        <taxon>rosids</taxon>
        <taxon>malvids</taxon>
        <taxon>Malvales</taxon>
        <taxon>Malvaceae</taxon>
        <taxon>Byttnerioideae</taxon>
        <taxon>Theobroma</taxon>
    </lineage>
</organism>